<dbReference type="GO" id="GO:0070475">
    <property type="term" value="P:rRNA base methylation"/>
    <property type="evidence" value="ECO:0007669"/>
    <property type="project" value="UniProtKB-UniRule"/>
</dbReference>
<evidence type="ECO:0000313" key="16">
    <source>
        <dbReference type="EMBL" id="QGT77468.1"/>
    </source>
</evidence>
<keyword evidence="5 14" id="KW-0698">rRNA processing</keyword>
<dbReference type="Gene3D" id="3.20.20.70">
    <property type="entry name" value="Aldolase class I"/>
    <property type="match status" value="1"/>
</dbReference>
<dbReference type="HAMAP" id="MF_01849">
    <property type="entry name" value="RNA_methyltr_RlmN"/>
    <property type="match status" value="1"/>
</dbReference>
<organism evidence="16 17">
    <name type="scientific">Guyparkeria halophila</name>
    <dbReference type="NCBI Taxonomy" id="47960"/>
    <lineage>
        <taxon>Bacteria</taxon>
        <taxon>Pseudomonadati</taxon>
        <taxon>Pseudomonadota</taxon>
        <taxon>Gammaproteobacteria</taxon>
        <taxon>Chromatiales</taxon>
        <taxon>Thioalkalibacteraceae</taxon>
        <taxon>Guyparkeria</taxon>
    </lineage>
</organism>
<feature type="binding site" evidence="14">
    <location>
        <position position="302"/>
    </location>
    <ligand>
        <name>S-adenosyl-L-methionine</name>
        <dbReference type="ChEBI" id="CHEBI:59789"/>
    </ligand>
</feature>
<feature type="binding site" evidence="14">
    <location>
        <begin position="223"/>
        <end position="225"/>
    </location>
    <ligand>
        <name>S-adenosyl-L-methionine</name>
        <dbReference type="ChEBI" id="CHEBI:59789"/>
    </ligand>
</feature>
<evidence type="ECO:0000256" key="7">
    <source>
        <dbReference type="ARBA" id="ARBA00022679"/>
    </source>
</evidence>
<proteinExistence type="inferred from homology"/>
<dbReference type="PIRSF" id="PIRSF006004">
    <property type="entry name" value="CHP00048"/>
    <property type="match status" value="1"/>
</dbReference>
<keyword evidence="8 14" id="KW-0949">S-adenosyl-L-methionine</keyword>
<feature type="binding site" evidence="14">
    <location>
        <position position="123"/>
    </location>
    <ligand>
        <name>[4Fe-4S] cluster</name>
        <dbReference type="ChEBI" id="CHEBI:49883"/>
        <note>4Fe-4S-S-AdoMet</note>
    </ligand>
</feature>
<feature type="binding site" evidence="14">
    <location>
        <begin position="169"/>
        <end position="170"/>
    </location>
    <ligand>
        <name>S-adenosyl-L-methionine</name>
        <dbReference type="ChEBI" id="CHEBI:59789"/>
    </ligand>
</feature>
<dbReference type="SFLD" id="SFLDS00029">
    <property type="entry name" value="Radical_SAM"/>
    <property type="match status" value="1"/>
</dbReference>
<dbReference type="InterPro" id="IPR013785">
    <property type="entry name" value="Aldolase_TIM"/>
</dbReference>
<comment type="function">
    <text evidence="14">Specifically methylates position 2 of adenine 2503 in 23S rRNA and position 2 of adenine 37 in tRNAs. m2A2503 modification seems to play a crucial role in the proofreading step occurring at the peptidyl transferase center and thus would serve to optimize ribosomal fidelity.</text>
</comment>
<evidence type="ECO:0000256" key="2">
    <source>
        <dbReference type="ARBA" id="ARBA00007544"/>
    </source>
</evidence>
<dbReference type="InterPro" id="IPR048641">
    <property type="entry name" value="RlmN_N"/>
</dbReference>
<comment type="miscellaneous">
    <text evidence="14">Reaction proceeds by a ping-pong mechanism involving intermediate methylation of a conserved cysteine residue.</text>
</comment>
<evidence type="ECO:0000256" key="3">
    <source>
        <dbReference type="ARBA" id="ARBA00022485"/>
    </source>
</evidence>
<protein>
    <recommendedName>
        <fullName evidence="14">Dual-specificity RNA methyltransferase RlmN</fullName>
        <ecNumber evidence="14">2.1.1.192</ecNumber>
    </recommendedName>
    <alternativeName>
        <fullName evidence="14">23S rRNA (adenine(2503)-C(2))-methyltransferase</fullName>
    </alternativeName>
    <alternativeName>
        <fullName evidence="14">23S rRNA m2A2503 methyltransferase</fullName>
    </alternativeName>
    <alternativeName>
        <fullName evidence="14">Ribosomal RNA large subunit methyltransferase N</fullName>
    </alternativeName>
    <alternativeName>
        <fullName evidence="14">tRNA (adenine(37)-C(2))-methyltransferase</fullName>
    </alternativeName>
    <alternativeName>
        <fullName evidence="14">tRNA m2A37 methyltransferase</fullName>
    </alternativeName>
</protein>
<dbReference type="SFLD" id="SFLDF00275">
    <property type="entry name" value="adenosine_C2_methyltransferase"/>
    <property type="match status" value="1"/>
</dbReference>
<dbReference type="SFLD" id="SFLDG01062">
    <property type="entry name" value="methyltransferase_(Class_A)"/>
    <property type="match status" value="1"/>
</dbReference>
<comment type="similarity">
    <text evidence="2 14">Belongs to the radical SAM superfamily. RlmN family.</text>
</comment>
<evidence type="ECO:0000256" key="5">
    <source>
        <dbReference type="ARBA" id="ARBA00022552"/>
    </source>
</evidence>
<dbReference type="EMBL" id="CP046415">
    <property type="protein sequence ID" value="QGT77468.1"/>
    <property type="molecule type" value="Genomic_DNA"/>
</dbReference>
<comment type="catalytic activity">
    <reaction evidence="14">
        <text>adenosine(37) in tRNA + 2 reduced [2Fe-2S]-[ferredoxin] + 2 S-adenosyl-L-methionine = 2-methyladenosine(37) in tRNA + 5'-deoxyadenosine + L-methionine + 2 oxidized [2Fe-2S]-[ferredoxin] + S-adenosyl-L-homocysteine</text>
        <dbReference type="Rhea" id="RHEA:43332"/>
        <dbReference type="Rhea" id="RHEA-COMP:10000"/>
        <dbReference type="Rhea" id="RHEA-COMP:10001"/>
        <dbReference type="Rhea" id="RHEA-COMP:10162"/>
        <dbReference type="Rhea" id="RHEA-COMP:10485"/>
        <dbReference type="ChEBI" id="CHEBI:17319"/>
        <dbReference type="ChEBI" id="CHEBI:33737"/>
        <dbReference type="ChEBI" id="CHEBI:33738"/>
        <dbReference type="ChEBI" id="CHEBI:57844"/>
        <dbReference type="ChEBI" id="CHEBI:57856"/>
        <dbReference type="ChEBI" id="CHEBI:59789"/>
        <dbReference type="ChEBI" id="CHEBI:74411"/>
        <dbReference type="ChEBI" id="CHEBI:74497"/>
        <dbReference type="EC" id="2.1.1.192"/>
    </reaction>
</comment>
<dbReference type="Proteomes" id="UP000427716">
    <property type="component" value="Chromosome"/>
</dbReference>
<keyword evidence="9 14" id="KW-0819">tRNA processing</keyword>
<dbReference type="GO" id="GO:0002935">
    <property type="term" value="F:tRNA (adenine(37)-C2)-methyltransferase activity"/>
    <property type="evidence" value="ECO:0007669"/>
    <property type="project" value="UniProtKB-UniRule"/>
</dbReference>
<keyword evidence="17" id="KW-1185">Reference proteome</keyword>
<feature type="active site" description="Proton acceptor" evidence="14">
    <location>
        <position position="96"/>
    </location>
</feature>
<dbReference type="GO" id="GO:0030488">
    <property type="term" value="P:tRNA methylation"/>
    <property type="evidence" value="ECO:0007669"/>
    <property type="project" value="UniProtKB-UniRule"/>
</dbReference>
<feature type="domain" description="Radical SAM core" evidence="15">
    <location>
        <begin position="102"/>
        <end position="342"/>
    </location>
</feature>
<dbReference type="GO" id="GO:0046872">
    <property type="term" value="F:metal ion binding"/>
    <property type="evidence" value="ECO:0007669"/>
    <property type="project" value="UniProtKB-KW"/>
</dbReference>
<keyword evidence="6 14" id="KW-0489">Methyltransferase</keyword>
<dbReference type="Pfam" id="PF21016">
    <property type="entry name" value="RlmN_N"/>
    <property type="match status" value="1"/>
</dbReference>
<evidence type="ECO:0000256" key="8">
    <source>
        <dbReference type="ARBA" id="ARBA00022691"/>
    </source>
</evidence>
<dbReference type="NCBIfam" id="TIGR00048">
    <property type="entry name" value="rRNA_mod_RlmN"/>
    <property type="match status" value="1"/>
</dbReference>
<dbReference type="GO" id="GO:0005737">
    <property type="term" value="C:cytoplasm"/>
    <property type="evidence" value="ECO:0007669"/>
    <property type="project" value="UniProtKB-SubCell"/>
</dbReference>
<comment type="catalytic activity">
    <reaction evidence="14">
        <text>adenosine(2503) in 23S rRNA + 2 reduced [2Fe-2S]-[ferredoxin] + 2 S-adenosyl-L-methionine = 2-methyladenosine(2503) in 23S rRNA + 5'-deoxyadenosine + L-methionine + 2 oxidized [2Fe-2S]-[ferredoxin] + S-adenosyl-L-homocysteine</text>
        <dbReference type="Rhea" id="RHEA:42916"/>
        <dbReference type="Rhea" id="RHEA-COMP:10000"/>
        <dbReference type="Rhea" id="RHEA-COMP:10001"/>
        <dbReference type="Rhea" id="RHEA-COMP:10152"/>
        <dbReference type="Rhea" id="RHEA-COMP:10282"/>
        <dbReference type="ChEBI" id="CHEBI:17319"/>
        <dbReference type="ChEBI" id="CHEBI:33737"/>
        <dbReference type="ChEBI" id="CHEBI:33738"/>
        <dbReference type="ChEBI" id="CHEBI:57844"/>
        <dbReference type="ChEBI" id="CHEBI:57856"/>
        <dbReference type="ChEBI" id="CHEBI:59789"/>
        <dbReference type="ChEBI" id="CHEBI:74411"/>
        <dbReference type="ChEBI" id="CHEBI:74497"/>
        <dbReference type="EC" id="2.1.1.192"/>
    </reaction>
</comment>
<evidence type="ECO:0000256" key="11">
    <source>
        <dbReference type="ARBA" id="ARBA00023004"/>
    </source>
</evidence>
<reference evidence="16 17" key="1">
    <citation type="submission" date="2019-11" db="EMBL/GenBank/DDBJ databases">
        <authorList>
            <person name="Zhang J."/>
            <person name="Sun C."/>
        </authorList>
    </citation>
    <scope>NUCLEOTIDE SEQUENCE [LARGE SCALE GENOMIC DNA]</scope>
    <source>
        <strain evidence="17">sp2</strain>
    </source>
</reference>
<evidence type="ECO:0000256" key="10">
    <source>
        <dbReference type="ARBA" id="ARBA00022723"/>
    </source>
</evidence>
<dbReference type="PROSITE" id="PS51918">
    <property type="entry name" value="RADICAL_SAM"/>
    <property type="match status" value="1"/>
</dbReference>
<dbReference type="GO" id="GO:0000049">
    <property type="term" value="F:tRNA binding"/>
    <property type="evidence" value="ECO:0007669"/>
    <property type="project" value="UniProtKB-UniRule"/>
</dbReference>
<evidence type="ECO:0000256" key="13">
    <source>
        <dbReference type="ARBA" id="ARBA00023157"/>
    </source>
</evidence>
<evidence type="ECO:0000256" key="14">
    <source>
        <dbReference type="HAMAP-Rule" id="MF_01849"/>
    </source>
</evidence>
<sequence>MTSTDERINLLGLSPSRLRAWFAEMGEKPFRANQVLKWVHQRRVDDFDAMTDLAKSLRERLKEVACIQAPEILLDQESKDGTRKFLVDTGGGNSVEMVYIPEDDRATLCISSQVGCSLTCTFCSTGRQGFNRNLSTAEIVGQLWLAERLIERRLPTGKAISNVVFMGMGEPLLNEQAVVDAAELMLDDHAYGLSKRRVTISTSGIVPAIDRLGERLPISLAISLHAPNDALRDELVPINEKYPLDQLMAACDRYAKVVPHGAIIYEYVMIQGVNDTPEHADELIALLGPRKDAVKVNLIPFNPFEGSGYERSSRNRIERFRAQLKAVGINTVPRKTRGDDIDAACGQLAGKVADKSRRKDRLAQMGLDRGVVEVTR</sequence>
<evidence type="ECO:0000256" key="4">
    <source>
        <dbReference type="ARBA" id="ARBA00022490"/>
    </source>
</evidence>
<comment type="cofactor">
    <cofactor evidence="14">
        <name>[4Fe-4S] cluster</name>
        <dbReference type="ChEBI" id="CHEBI:49883"/>
    </cofactor>
    <text evidence="14">Binds 1 [4Fe-4S] cluster. The cluster is coordinated with 3 cysteines and an exchangeable S-adenosyl-L-methionine.</text>
</comment>
<dbReference type="CDD" id="cd01335">
    <property type="entry name" value="Radical_SAM"/>
    <property type="match status" value="1"/>
</dbReference>
<evidence type="ECO:0000256" key="9">
    <source>
        <dbReference type="ARBA" id="ARBA00022694"/>
    </source>
</evidence>
<name>A0A6I6CXZ2_9GAMM</name>
<dbReference type="InterPro" id="IPR058240">
    <property type="entry name" value="rSAM_sf"/>
</dbReference>
<gene>
    <name evidence="14 16" type="primary">rlmN</name>
    <name evidence="16" type="ORF">GM160_00430</name>
</gene>
<dbReference type="InterPro" id="IPR027492">
    <property type="entry name" value="RNA_MTrfase_RlmN"/>
</dbReference>
<keyword evidence="12 14" id="KW-0411">Iron-sulfur</keyword>
<dbReference type="KEGG" id="ghl:GM160_00430"/>
<dbReference type="FunFam" id="1.10.150.530:FF:000003">
    <property type="entry name" value="Dual-specificity RNA methyltransferase RlmN"/>
    <property type="match status" value="1"/>
</dbReference>
<evidence type="ECO:0000256" key="1">
    <source>
        <dbReference type="ARBA" id="ARBA00004496"/>
    </source>
</evidence>
<dbReference type="GO" id="GO:0019843">
    <property type="term" value="F:rRNA binding"/>
    <property type="evidence" value="ECO:0007669"/>
    <property type="project" value="UniProtKB-UniRule"/>
</dbReference>
<feature type="binding site" evidence="14">
    <location>
        <position position="116"/>
    </location>
    <ligand>
        <name>[4Fe-4S] cluster</name>
        <dbReference type="ChEBI" id="CHEBI:49883"/>
        <note>4Fe-4S-S-AdoMet</note>
    </ligand>
</feature>
<evidence type="ECO:0000259" key="15">
    <source>
        <dbReference type="PROSITE" id="PS51918"/>
    </source>
</evidence>
<evidence type="ECO:0000256" key="12">
    <source>
        <dbReference type="ARBA" id="ARBA00023014"/>
    </source>
</evidence>
<dbReference type="Gene3D" id="1.10.150.530">
    <property type="match status" value="1"/>
</dbReference>
<keyword evidence="11 14" id="KW-0408">Iron</keyword>
<dbReference type="SUPFAM" id="SSF102114">
    <property type="entry name" value="Radical SAM enzymes"/>
    <property type="match status" value="1"/>
</dbReference>
<accession>A0A6I6CXZ2</accession>
<keyword evidence="7 14" id="KW-0808">Transferase</keyword>
<evidence type="ECO:0000313" key="17">
    <source>
        <dbReference type="Proteomes" id="UP000427716"/>
    </source>
</evidence>
<dbReference type="PANTHER" id="PTHR30544">
    <property type="entry name" value="23S RRNA METHYLTRANSFERASE"/>
    <property type="match status" value="1"/>
</dbReference>
<dbReference type="AlphaFoldDB" id="A0A6I6CXZ2"/>
<keyword evidence="3 14" id="KW-0004">4Fe-4S</keyword>
<dbReference type="GO" id="GO:0051539">
    <property type="term" value="F:4 iron, 4 sulfur cluster binding"/>
    <property type="evidence" value="ECO:0007669"/>
    <property type="project" value="UniProtKB-UniRule"/>
</dbReference>
<keyword evidence="13 14" id="KW-1015">Disulfide bond</keyword>
<keyword evidence="10 14" id="KW-0479">Metal-binding</keyword>
<comment type="subcellular location">
    <subcellularLocation>
        <location evidence="1 14">Cytoplasm</location>
    </subcellularLocation>
</comment>
<dbReference type="EC" id="2.1.1.192" evidence="14"/>
<feature type="binding site" evidence="14">
    <location>
        <position position="120"/>
    </location>
    <ligand>
        <name>[4Fe-4S] cluster</name>
        <dbReference type="ChEBI" id="CHEBI:49883"/>
        <note>4Fe-4S-S-AdoMet</note>
    </ligand>
</feature>
<dbReference type="Pfam" id="PF04055">
    <property type="entry name" value="Radical_SAM"/>
    <property type="match status" value="1"/>
</dbReference>
<dbReference type="InterPro" id="IPR040072">
    <property type="entry name" value="Methyltransferase_A"/>
</dbReference>
<feature type="binding site" evidence="14">
    <location>
        <position position="201"/>
    </location>
    <ligand>
        <name>S-adenosyl-L-methionine</name>
        <dbReference type="ChEBI" id="CHEBI:59789"/>
    </ligand>
</feature>
<dbReference type="InterPro" id="IPR004383">
    <property type="entry name" value="rRNA_lsu_MTrfase_RlmN/Cfr"/>
</dbReference>
<dbReference type="GO" id="GO:0070040">
    <property type="term" value="F:rRNA (adenine(2503)-C2-)-methyltransferase activity"/>
    <property type="evidence" value="ECO:0007669"/>
    <property type="project" value="UniProtKB-UniRule"/>
</dbReference>
<keyword evidence="4 14" id="KW-0963">Cytoplasm</keyword>
<dbReference type="PANTHER" id="PTHR30544:SF5">
    <property type="entry name" value="RADICAL SAM CORE DOMAIN-CONTAINING PROTEIN"/>
    <property type="match status" value="1"/>
</dbReference>
<feature type="active site" description="S-methylcysteine intermediate" evidence="14">
    <location>
        <position position="345"/>
    </location>
</feature>
<dbReference type="InterPro" id="IPR007197">
    <property type="entry name" value="rSAM"/>
</dbReference>
<dbReference type="RefSeq" id="WP_136867475.1">
    <property type="nucleotide sequence ID" value="NZ_CP046415.1"/>
</dbReference>
<dbReference type="FunFam" id="3.20.20.70:FF:000008">
    <property type="entry name" value="Dual-specificity RNA methyltransferase RlmN"/>
    <property type="match status" value="1"/>
</dbReference>
<evidence type="ECO:0000256" key="6">
    <source>
        <dbReference type="ARBA" id="ARBA00022603"/>
    </source>
</evidence>
<comment type="caution">
    <text evidence="14">Lacks conserved residue(s) required for the propagation of feature annotation.</text>
</comment>